<gene>
    <name evidence="2" type="ORF">OCU04_003964</name>
</gene>
<evidence type="ECO:0000313" key="3">
    <source>
        <dbReference type="Proteomes" id="UP001152300"/>
    </source>
</evidence>
<dbReference type="OrthoDB" id="3560183at2759"/>
<dbReference type="AlphaFoldDB" id="A0A9X0DMA4"/>
<name>A0A9X0DMA4_9HELO</name>
<organism evidence="2 3">
    <name type="scientific">Sclerotinia nivalis</name>
    <dbReference type="NCBI Taxonomy" id="352851"/>
    <lineage>
        <taxon>Eukaryota</taxon>
        <taxon>Fungi</taxon>
        <taxon>Dikarya</taxon>
        <taxon>Ascomycota</taxon>
        <taxon>Pezizomycotina</taxon>
        <taxon>Leotiomycetes</taxon>
        <taxon>Helotiales</taxon>
        <taxon>Sclerotiniaceae</taxon>
        <taxon>Sclerotinia</taxon>
    </lineage>
</organism>
<feature type="region of interest" description="Disordered" evidence="1">
    <location>
        <begin position="219"/>
        <end position="269"/>
    </location>
</feature>
<feature type="compositionally biased region" description="Basic and acidic residues" evidence="1">
    <location>
        <begin position="248"/>
        <end position="264"/>
    </location>
</feature>
<keyword evidence="3" id="KW-1185">Reference proteome</keyword>
<evidence type="ECO:0000256" key="1">
    <source>
        <dbReference type="SAM" id="MobiDB-lite"/>
    </source>
</evidence>
<comment type="caution">
    <text evidence="2">The sequence shown here is derived from an EMBL/GenBank/DDBJ whole genome shotgun (WGS) entry which is preliminary data.</text>
</comment>
<dbReference type="Proteomes" id="UP001152300">
    <property type="component" value="Unassembled WGS sequence"/>
</dbReference>
<evidence type="ECO:0000313" key="2">
    <source>
        <dbReference type="EMBL" id="KAJ8068404.1"/>
    </source>
</evidence>
<sequence>MARHQEDHKTHLHRVASSNLPIISRKSWEYYVAILQPGIPLEKCEHGDFLWMKAKGTVTIEKILKSHFERTGRNSILMDGGIGLTIDTRVGDIPCLGLGVYAFWEIVKMERWWEYRVRPTGVDESLGVMEEAKHAGSRKKKFRPTLAYEEMGLMLGERSKERLQNTSAKGAAIVKKEESRWSWETTVPSTNLDGAAIGSRSREGWVKDAITFVSKFMTGKEKPMEPSTSTKIPPIEIKEENGGSGRSKKSDNLKSQLTKEDRGQTMKRRRMDLENESGTIVKRRRTKLDKELELMRLTNKNAPTIDTLETFAESTNVKLRRHDDYVRKQRETMSTRAKKLRQGQYKEMLERFENSWERQRQDIINRDPQFKRSI</sequence>
<protein>
    <submittedName>
        <fullName evidence="2">Uncharacterized protein</fullName>
    </submittedName>
</protein>
<accession>A0A9X0DMA4</accession>
<proteinExistence type="predicted"/>
<reference evidence="2" key="1">
    <citation type="submission" date="2022-11" db="EMBL/GenBank/DDBJ databases">
        <title>Genome Resource of Sclerotinia nivalis Strain SnTB1, a Plant Pathogen Isolated from American Ginseng.</title>
        <authorList>
            <person name="Fan S."/>
        </authorList>
    </citation>
    <scope>NUCLEOTIDE SEQUENCE</scope>
    <source>
        <strain evidence="2">SnTB1</strain>
    </source>
</reference>
<dbReference type="EMBL" id="JAPEIS010000003">
    <property type="protein sequence ID" value="KAJ8068404.1"/>
    <property type="molecule type" value="Genomic_DNA"/>
</dbReference>